<dbReference type="EMBL" id="FOZV01000002">
    <property type="protein sequence ID" value="SFS43322.1"/>
    <property type="molecule type" value="Genomic_DNA"/>
</dbReference>
<organism evidence="2 3">
    <name type="scientific">Brevundimonas viscosa</name>
    <dbReference type="NCBI Taxonomy" id="871741"/>
    <lineage>
        <taxon>Bacteria</taxon>
        <taxon>Pseudomonadati</taxon>
        <taxon>Pseudomonadota</taxon>
        <taxon>Alphaproteobacteria</taxon>
        <taxon>Caulobacterales</taxon>
        <taxon>Caulobacteraceae</taxon>
        <taxon>Brevundimonas</taxon>
    </lineage>
</organism>
<dbReference type="STRING" id="871741.SAMN05192570_1251"/>
<dbReference type="Proteomes" id="UP000198788">
    <property type="component" value="Unassembled WGS sequence"/>
</dbReference>
<evidence type="ECO:0000313" key="2">
    <source>
        <dbReference type="EMBL" id="SFS43322.1"/>
    </source>
</evidence>
<feature type="domain" description="Abortive phage infection protein C-terminal" evidence="1">
    <location>
        <begin position="231"/>
        <end position="377"/>
    </location>
</feature>
<dbReference type="Pfam" id="PF10592">
    <property type="entry name" value="AIPR"/>
    <property type="match status" value="1"/>
</dbReference>
<dbReference type="AlphaFoldDB" id="A0A1I6PSX9"/>
<accession>A0A1I6PSX9</accession>
<evidence type="ECO:0000259" key="1">
    <source>
        <dbReference type="Pfam" id="PF10592"/>
    </source>
</evidence>
<proteinExistence type="predicted"/>
<dbReference type="InterPro" id="IPR018891">
    <property type="entry name" value="AIPR_C"/>
</dbReference>
<gene>
    <name evidence="2" type="ORF">SAMN05192570_1251</name>
</gene>
<dbReference type="RefSeq" id="WP_177221803.1">
    <property type="nucleotide sequence ID" value="NZ_FOZV01000002.1"/>
</dbReference>
<reference evidence="3" key="1">
    <citation type="submission" date="2016-10" db="EMBL/GenBank/DDBJ databases">
        <authorList>
            <person name="Varghese N."/>
            <person name="Submissions S."/>
        </authorList>
    </citation>
    <scope>NUCLEOTIDE SEQUENCE [LARGE SCALE GENOMIC DNA]</scope>
    <source>
        <strain evidence="3">CGMCC 1.10683</strain>
    </source>
</reference>
<sequence>MQSDDLIYSNLMKIISPLLVKGKGESVTFLNWFLENIYRLDSVAADDAICDSQNDKGIDAIYVDNNNEEIHFFQCKVRQKANGTVGDVNPKTFVASVGQFDSKEKIDAILAGNANQGLKNLLSRLEISDLVGKGYRPVAVYVTNEKHDDDSISYEKVETRLIIYDRDRIAENFIDADQGVGVQGTFEFDLSYVDPLTMVIGSATDGAEVFVFPARALELVALGGIADTSLFTKNVRYSLGNTPVNKSIKKSIERKPDHKHFPLFHNGVILLCESATVADGKLKISNYSVVNGAQSITTFHGSKSKLTDDLRILVRVIALKDDELARKITEYSNNQNAIKPRDLRSGHTLMTRLQEEMSKFSDTYFFEIKRGEVAPKDRIVISNEESGRALLAIDLLEPWSCHQVYKIFDDKYAEIFGRKEVDAARVIHVIRLMRLIEKKIDGIEVKPLAHYALTRYFLASVLSRILRLSESSHAAMRNPSSLTGPEADAFYKKCEAIVGSLVIDLNYEVKAKGPTFDYKAELKSPKQVEELTDLLLKSYEKDVARGKAESFS</sequence>
<protein>
    <submittedName>
        <fullName evidence="2">AIPR protein</fullName>
    </submittedName>
</protein>
<evidence type="ECO:0000313" key="3">
    <source>
        <dbReference type="Proteomes" id="UP000198788"/>
    </source>
</evidence>
<name>A0A1I6PSX9_9CAUL</name>
<keyword evidence="3" id="KW-1185">Reference proteome</keyword>